<dbReference type="InterPro" id="IPR004193">
    <property type="entry name" value="Glyco_hydro_13_N"/>
</dbReference>
<dbReference type="Gene3D" id="2.60.40.1180">
    <property type="entry name" value="Golgi alpha-mannosidase II"/>
    <property type="match status" value="1"/>
</dbReference>
<evidence type="ECO:0000313" key="6">
    <source>
        <dbReference type="EMBL" id="PUA82928.1"/>
    </source>
</evidence>
<dbReference type="PANTHER" id="PTHR43002">
    <property type="entry name" value="GLYCOGEN DEBRANCHING ENZYME"/>
    <property type="match status" value="1"/>
</dbReference>
<feature type="domain" description="Glycosyl hydrolase family 13 catalytic" evidence="5">
    <location>
        <begin position="170"/>
        <end position="568"/>
    </location>
</feature>
<keyword evidence="7" id="KW-1185">Reference proteome</keyword>
<organism evidence="6 7">
    <name type="scientific">Nocardioides currus</name>
    <dbReference type="NCBI Taxonomy" id="2133958"/>
    <lineage>
        <taxon>Bacteria</taxon>
        <taxon>Bacillati</taxon>
        <taxon>Actinomycetota</taxon>
        <taxon>Actinomycetes</taxon>
        <taxon>Propionibacteriales</taxon>
        <taxon>Nocardioidaceae</taxon>
        <taxon>Nocardioides</taxon>
    </lineage>
</organism>
<dbReference type="CDD" id="cd11326">
    <property type="entry name" value="AmyAc_Glg_debranch"/>
    <property type="match status" value="1"/>
</dbReference>
<dbReference type="InterPro" id="IPR011837">
    <property type="entry name" value="Glycogen_debranch_GlgX"/>
</dbReference>
<accession>A0A2R7Z2T0</accession>
<dbReference type="InterPro" id="IPR013783">
    <property type="entry name" value="Ig-like_fold"/>
</dbReference>
<reference evidence="6 7" key="1">
    <citation type="submission" date="2018-03" db="EMBL/GenBank/DDBJ databases">
        <authorList>
            <person name="Keele B.F."/>
        </authorList>
    </citation>
    <scope>NUCLEOTIDE SEQUENCE [LARGE SCALE GENOMIC DNA]</scope>
    <source>
        <strain evidence="6 7">IB-3</strain>
    </source>
</reference>
<feature type="region of interest" description="Disordered" evidence="4">
    <location>
        <begin position="702"/>
        <end position="740"/>
    </location>
</feature>
<dbReference type="Proteomes" id="UP000244867">
    <property type="component" value="Unassembled WGS sequence"/>
</dbReference>
<dbReference type="InterPro" id="IPR013780">
    <property type="entry name" value="Glyco_hydro_b"/>
</dbReference>
<evidence type="ECO:0000256" key="4">
    <source>
        <dbReference type="SAM" id="MobiDB-lite"/>
    </source>
</evidence>
<dbReference type="AlphaFoldDB" id="A0A2R7Z2T0"/>
<dbReference type="CDD" id="cd02856">
    <property type="entry name" value="E_set_GDE_Isoamylase_N"/>
    <property type="match status" value="1"/>
</dbReference>
<dbReference type="InterPro" id="IPR014756">
    <property type="entry name" value="Ig_E-set"/>
</dbReference>
<dbReference type="SUPFAM" id="SSF51445">
    <property type="entry name" value="(Trans)glycosidases"/>
    <property type="match status" value="1"/>
</dbReference>
<dbReference type="SMART" id="SM00642">
    <property type="entry name" value="Aamy"/>
    <property type="match status" value="1"/>
</dbReference>
<dbReference type="NCBIfam" id="TIGR02100">
    <property type="entry name" value="glgX_debranch"/>
    <property type="match status" value="1"/>
</dbReference>
<dbReference type="Pfam" id="PF02922">
    <property type="entry name" value="CBM_48"/>
    <property type="match status" value="1"/>
</dbReference>
<evidence type="ECO:0000256" key="3">
    <source>
        <dbReference type="ARBA" id="ARBA00023295"/>
    </source>
</evidence>
<feature type="compositionally biased region" description="Low complexity" evidence="4">
    <location>
        <begin position="712"/>
        <end position="731"/>
    </location>
</feature>
<sequence>MQIWPGTPYPLGATFDGSGTNFALFSEVAERVELCLFDVGPRGKLTETRLEVTEVDAYVWHCYLPTVQPGQRYGYRVHGPWDPTQGLRCNPNKLLLDPYAKATAGEIDWDQSLFGYDFGDEDSRNDDDSAAHMTHGVVINPFFDWEGDRRLNIPYNESIIYEAHVKGLTQLHPDVPEEQRGTYAGLAHPAITDHLTKLGITAIELMPVHQFVQDSTLLDQGLRNYWGYNTLGFFAPHADYASSNQGQQVQEFKAMVKAMHVAGIEVILDVVYNHTAEGNHLGPTLSFKGIDNPAYYRLVEDDQRYYMDYTGTGNSLNVRHPHSVQLIMDSLRYWVTEMHVDGFRFDLAATLAREFYDVDKLSTFFEMVQQDPVVSQVKLIAEPWDIGPGGYQVGGFPPQWTEWNGDYRDTVRDFWRGEPSLGDFASRLSGSSDLYEHSGRRPFASINFVTAHDGFTLRDLVSYNEKHNDANGEDNNDGESHNRSWNHGVEGPTDDPEILEARAREQRNFIATLLLSQGVPMLLHGDELSRTQDGNNNTYAQDSEISWVHWDRADKPLIEFTAAVAKLRASHPTFHRKRFFTGNTVRTGDGQRLNDIVWLALDGTPMEDDGWDEGAKAIGMYLNGDGIAGKDARGGTITDDHFLLYFNADGPATVSLPTDEYAAAWDVVIDTGGGADTARTLTAGATFDLGTHSLVVLREHAEPEASPDHSVAASLASLADAATEAEATPAADQRHQREQT</sequence>
<dbReference type="InterPro" id="IPR006047">
    <property type="entry name" value="GH13_cat_dom"/>
</dbReference>
<dbReference type="InterPro" id="IPR044505">
    <property type="entry name" value="GlgX_Isoamylase_N_E_set"/>
</dbReference>
<dbReference type="OrthoDB" id="3236218at2"/>
<evidence type="ECO:0000259" key="5">
    <source>
        <dbReference type="SMART" id="SM00642"/>
    </source>
</evidence>
<dbReference type="EMBL" id="PYXZ01000001">
    <property type="protein sequence ID" value="PUA82928.1"/>
    <property type="molecule type" value="Genomic_DNA"/>
</dbReference>
<dbReference type="SUPFAM" id="SSF81296">
    <property type="entry name" value="E set domains"/>
    <property type="match status" value="1"/>
</dbReference>
<evidence type="ECO:0000256" key="2">
    <source>
        <dbReference type="ARBA" id="ARBA00022801"/>
    </source>
</evidence>
<dbReference type="InterPro" id="IPR017853">
    <property type="entry name" value="GH"/>
</dbReference>
<comment type="similarity">
    <text evidence="1">Belongs to the glycosyl hydrolase 13 family.</text>
</comment>
<dbReference type="Gene3D" id="2.60.40.10">
    <property type="entry name" value="Immunoglobulins"/>
    <property type="match status" value="1"/>
</dbReference>
<protein>
    <submittedName>
        <fullName evidence="6">Glycogen debranching enzyme GlgX</fullName>
    </submittedName>
</protein>
<dbReference type="SUPFAM" id="SSF51011">
    <property type="entry name" value="Glycosyl hydrolase domain"/>
    <property type="match status" value="1"/>
</dbReference>
<dbReference type="RefSeq" id="WP_108343114.1">
    <property type="nucleotide sequence ID" value="NZ_PYXZ01000001.1"/>
</dbReference>
<keyword evidence="3" id="KW-0326">Glycosidase</keyword>
<dbReference type="Gene3D" id="3.20.20.80">
    <property type="entry name" value="Glycosidases"/>
    <property type="match status" value="1"/>
</dbReference>
<comment type="caution">
    <text evidence="6">The sequence shown here is derived from an EMBL/GenBank/DDBJ whole genome shotgun (WGS) entry which is preliminary data.</text>
</comment>
<dbReference type="GO" id="GO:0004135">
    <property type="term" value="F:amylo-alpha-1,6-glucosidase activity"/>
    <property type="evidence" value="ECO:0007669"/>
    <property type="project" value="InterPro"/>
</dbReference>
<evidence type="ECO:0000313" key="7">
    <source>
        <dbReference type="Proteomes" id="UP000244867"/>
    </source>
</evidence>
<gene>
    <name evidence="6" type="primary">glgX</name>
    <name evidence="6" type="ORF">C7S10_04330</name>
</gene>
<dbReference type="Pfam" id="PF00128">
    <property type="entry name" value="Alpha-amylase"/>
    <property type="match status" value="1"/>
</dbReference>
<evidence type="ECO:0000256" key="1">
    <source>
        <dbReference type="ARBA" id="ARBA00008061"/>
    </source>
</evidence>
<name>A0A2R7Z2T0_9ACTN</name>
<proteinExistence type="inferred from homology"/>
<feature type="region of interest" description="Disordered" evidence="4">
    <location>
        <begin position="466"/>
        <end position="493"/>
    </location>
</feature>
<keyword evidence="2" id="KW-0378">Hydrolase</keyword>
<dbReference type="GO" id="GO:0005980">
    <property type="term" value="P:glycogen catabolic process"/>
    <property type="evidence" value="ECO:0007669"/>
    <property type="project" value="InterPro"/>
</dbReference>